<comment type="caution">
    <text evidence="11">The sequence shown here is derived from an EMBL/GenBank/DDBJ whole genome shotgun (WGS) entry which is preliminary data.</text>
</comment>
<dbReference type="SUPFAM" id="SSF51445">
    <property type="entry name" value="(Trans)glycosidases"/>
    <property type="match status" value="1"/>
</dbReference>
<evidence type="ECO:0000256" key="4">
    <source>
        <dbReference type="ARBA" id="ARBA00022640"/>
    </source>
</evidence>
<dbReference type="SUPFAM" id="SSF51011">
    <property type="entry name" value="Glycosyl hydrolase domain"/>
    <property type="match status" value="1"/>
</dbReference>
<keyword evidence="3" id="KW-0150">Chloroplast</keyword>
<keyword evidence="12" id="KW-1185">Reference proteome</keyword>
<comment type="subcellular location">
    <subcellularLocation>
        <location evidence="1">Plastid</location>
        <location evidence="1">Chloroplast</location>
    </subcellularLocation>
</comment>
<evidence type="ECO:0000256" key="2">
    <source>
        <dbReference type="ARBA" id="ARBA00008061"/>
    </source>
</evidence>
<dbReference type="InterPro" id="IPR044505">
    <property type="entry name" value="GlgX_Isoamylase_N_E_set"/>
</dbReference>
<dbReference type="InterPro" id="IPR017853">
    <property type="entry name" value="GH"/>
</dbReference>
<evidence type="ECO:0000256" key="7">
    <source>
        <dbReference type="ARBA" id="ARBA00051664"/>
    </source>
</evidence>
<dbReference type="EC" id="3.2.1.68" evidence="8"/>
<evidence type="ECO:0000259" key="10">
    <source>
        <dbReference type="SMART" id="SM00642"/>
    </source>
</evidence>
<feature type="region of interest" description="Disordered" evidence="9">
    <location>
        <begin position="49"/>
        <end position="83"/>
    </location>
</feature>
<organism evidence="11 12">
    <name type="scientific">Symbiochloris irregularis</name>
    <dbReference type="NCBI Taxonomy" id="706552"/>
    <lineage>
        <taxon>Eukaryota</taxon>
        <taxon>Viridiplantae</taxon>
        <taxon>Chlorophyta</taxon>
        <taxon>core chlorophytes</taxon>
        <taxon>Trebouxiophyceae</taxon>
        <taxon>Trebouxiales</taxon>
        <taxon>Trebouxiaceae</taxon>
        <taxon>Symbiochloris</taxon>
    </lineage>
</organism>
<protein>
    <recommendedName>
        <fullName evidence="8">isoamylase</fullName>
        <ecNumber evidence="8">3.2.1.68</ecNumber>
    </recommendedName>
</protein>
<keyword evidence="5" id="KW-0378">Hydrolase</keyword>
<dbReference type="Proteomes" id="UP001465755">
    <property type="component" value="Unassembled WGS sequence"/>
</dbReference>
<dbReference type="Gene3D" id="3.20.20.80">
    <property type="entry name" value="Glycosidases"/>
    <property type="match status" value="1"/>
</dbReference>
<dbReference type="InterPro" id="IPR006047">
    <property type="entry name" value="GH13_cat_dom"/>
</dbReference>
<sequence>MRRAPVHETPLLLVQPRYNARCKMCRASPARCSAAAPVKQAGSSLESQLVQRLSAGPAAQPSGQASGSVHQEPLRGSPRPLGASVQPLQDAVNIAVEASSATGMTLCLFTETSLQQGKVKYEIPLDPVINRTGSTWHIALPGLDRSLLYGFKAAGPHEASGKTSAGHRYAQAEVLLDPYAQAVTSRSQYGQLGADLPYGKDGVLGLAPTWPQAAGSLPQSTSTEDSFDWEGDRPLNLPMQDLIVYETHVRGFTQDPTSGVSAPGTYKGLIEKLDYLQRLGINCIELQPIQEFNELEYYEVQPKKGQPHRYNFWGYSTVAYFAPMARYAQAAQQNRGGQAVIDEFKSLVKECHRRGMEVWMDVVFNHTAEGNQQGPCLSFRGLDNRMYYMLAPKGEYYNYSGCGNTLNTNHPSVAAFIRDCLRFWVTEMHIDGFRFDLASILTRAHSLWQAHPPNEAASHATTVYNGFVPDGSGVPTGTPLADPPLVEMLSEDPVLRNTKLIAEAWDCDGLNQVGAFPHYGGRWAEWNGHFRDSVRQFIKGTEGQFAGAFATALTGSPHIYNSPADEGDWWGTGSGAQWRSGRGPEHSINFITAHDGFPLADLVAFNKKHNDANGEGNRDGESNNLTWNCGAEGPTSKGKVLRLRARQVRNLACALLLAHGVPMILMGDEYGHTKGGNNNTYCHDNQLNWFDWAAQAADATGFARFFRHLINLRRARPELRRAAYAGGGSIEFMGHDGGAPDWEEGSLFVGLTLGAAVGGLYIAFNAGHKPLTVSLPNWPGRCWRALVDTGKPSPLDFMQGQKRLLT</sequence>
<dbReference type="CDD" id="cd11326">
    <property type="entry name" value="AmyAc_Glg_debranch"/>
    <property type="match status" value="1"/>
</dbReference>
<dbReference type="EMBL" id="JALJOQ010000160">
    <property type="protein sequence ID" value="KAK9792712.1"/>
    <property type="molecule type" value="Genomic_DNA"/>
</dbReference>
<dbReference type="InterPro" id="IPR013780">
    <property type="entry name" value="Glyco_hydro_b"/>
</dbReference>
<proteinExistence type="inferred from homology"/>
<feature type="domain" description="Glycosyl hydrolase family 13 catalytic" evidence="10">
    <location>
        <begin position="246"/>
        <end position="713"/>
    </location>
</feature>
<gene>
    <name evidence="11" type="ORF">WJX73_009712</name>
</gene>
<keyword evidence="6" id="KW-0809">Transit peptide</keyword>
<dbReference type="Gene3D" id="2.60.40.1180">
    <property type="entry name" value="Golgi alpha-mannosidase II"/>
    <property type="match status" value="1"/>
</dbReference>
<dbReference type="InterPro" id="IPR014756">
    <property type="entry name" value="Ig_E-set"/>
</dbReference>
<evidence type="ECO:0000313" key="11">
    <source>
        <dbReference type="EMBL" id="KAK9792712.1"/>
    </source>
</evidence>
<dbReference type="Gene3D" id="2.60.40.10">
    <property type="entry name" value="Immunoglobulins"/>
    <property type="match status" value="1"/>
</dbReference>
<evidence type="ECO:0000256" key="9">
    <source>
        <dbReference type="SAM" id="MobiDB-lite"/>
    </source>
</evidence>
<reference evidence="11 12" key="1">
    <citation type="journal article" date="2024" name="Nat. Commun.">
        <title>Phylogenomics reveals the evolutionary origins of lichenization in chlorophyte algae.</title>
        <authorList>
            <person name="Puginier C."/>
            <person name="Libourel C."/>
            <person name="Otte J."/>
            <person name="Skaloud P."/>
            <person name="Haon M."/>
            <person name="Grisel S."/>
            <person name="Petersen M."/>
            <person name="Berrin J.G."/>
            <person name="Delaux P.M."/>
            <person name="Dal Grande F."/>
            <person name="Keller J."/>
        </authorList>
    </citation>
    <scope>NUCLEOTIDE SEQUENCE [LARGE SCALE GENOMIC DNA]</scope>
    <source>
        <strain evidence="11 12">SAG 2036</strain>
    </source>
</reference>
<dbReference type="AlphaFoldDB" id="A0AAW1NS78"/>
<comment type="catalytic activity">
    <reaction evidence="7">
        <text>Hydrolysis of (1-&gt;6)-alpha-D-glucosidic branch linkages in glycogen, amylopectin and their beta-limit dextrins.</text>
        <dbReference type="EC" id="3.2.1.68"/>
    </reaction>
</comment>
<evidence type="ECO:0000256" key="5">
    <source>
        <dbReference type="ARBA" id="ARBA00022801"/>
    </source>
</evidence>
<dbReference type="CDD" id="cd02856">
    <property type="entry name" value="E_set_GDE_Isoamylase_N"/>
    <property type="match status" value="1"/>
</dbReference>
<accession>A0AAW1NS78</accession>
<dbReference type="GO" id="GO:0005975">
    <property type="term" value="P:carbohydrate metabolic process"/>
    <property type="evidence" value="ECO:0007669"/>
    <property type="project" value="InterPro"/>
</dbReference>
<dbReference type="PANTHER" id="PTHR43002">
    <property type="entry name" value="GLYCOGEN DEBRANCHING ENZYME"/>
    <property type="match status" value="1"/>
</dbReference>
<evidence type="ECO:0000256" key="1">
    <source>
        <dbReference type="ARBA" id="ARBA00004229"/>
    </source>
</evidence>
<evidence type="ECO:0000256" key="6">
    <source>
        <dbReference type="ARBA" id="ARBA00022946"/>
    </source>
</evidence>
<dbReference type="SUPFAM" id="SSF81296">
    <property type="entry name" value="E set domains"/>
    <property type="match status" value="1"/>
</dbReference>
<name>A0AAW1NS78_9CHLO</name>
<dbReference type="Pfam" id="PF02922">
    <property type="entry name" value="CBM_48"/>
    <property type="match status" value="1"/>
</dbReference>
<dbReference type="InterPro" id="IPR004193">
    <property type="entry name" value="Glyco_hydro_13_N"/>
</dbReference>
<dbReference type="InterPro" id="IPR013783">
    <property type="entry name" value="Ig-like_fold"/>
</dbReference>
<dbReference type="GO" id="GO:0019156">
    <property type="term" value="F:isoamylase activity"/>
    <property type="evidence" value="ECO:0007669"/>
    <property type="project" value="UniProtKB-EC"/>
</dbReference>
<dbReference type="GO" id="GO:0009507">
    <property type="term" value="C:chloroplast"/>
    <property type="evidence" value="ECO:0007669"/>
    <property type="project" value="UniProtKB-SubCell"/>
</dbReference>
<dbReference type="InterPro" id="IPR048650">
    <property type="entry name" value="ISOA1-3-like_C"/>
</dbReference>
<evidence type="ECO:0000313" key="12">
    <source>
        <dbReference type="Proteomes" id="UP001465755"/>
    </source>
</evidence>
<keyword evidence="4" id="KW-0934">Plastid</keyword>
<comment type="similarity">
    <text evidence="2">Belongs to the glycosyl hydrolase 13 family.</text>
</comment>
<dbReference type="Pfam" id="PF21156">
    <property type="entry name" value="ISOA1-3_C"/>
    <property type="match status" value="1"/>
</dbReference>
<dbReference type="FunFam" id="3.20.20.80:FF:000054">
    <property type="entry name" value="Glycogen debranching enzyme"/>
    <property type="match status" value="1"/>
</dbReference>
<dbReference type="SMART" id="SM00642">
    <property type="entry name" value="Aamy"/>
    <property type="match status" value="1"/>
</dbReference>
<evidence type="ECO:0000256" key="3">
    <source>
        <dbReference type="ARBA" id="ARBA00022528"/>
    </source>
</evidence>
<dbReference type="Pfam" id="PF00128">
    <property type="entry name" value="Alpha-amylase"/>
    <property type="match status" value="1"/>
</dbReference>
<evidence type="ECO:0000256" key="8">
    <source>
        <dbReference type="ARBA" id="ARBA00066531"/>
    </source>
</evidence>